<dbReference type="AlphaFoldDB" id="A0A6A0GSQ7"/>
<sequence>MASRRIRCSWLPVLALLLELVFGAQKAPKPPHLILIVADDLGWNDVSWHNPEVISPHLGKLASEGIILNQSYVQPICSPTRSALMASRYPFTIGRQVGV</sequence>
<feature type="chain" id="PRO_5025686698" description="Sulfatase N-terminal domain-containing protein" evidence="6">
    <location>
        <begin position="24"/>
        <end position="99"/>
    </location>
</feature>
<dbReference type="SUPFAM" id="SSF53649">
    <property type="entry name" value="Alkaline phosphatase-like"/>
    <property type="match status" value="1"/>
</dbReference>
<reference evidence="8" key="3">
    <citation type="submission" date="2019-06" db="EMBL/GenBank/DDBJ databases">
        <authorList>
            <person name="Poynton C."/>
            <person name="Hasenbein S."/>
            <person name="Benoit J.B."/>
            <person name="Sepulveda M.S."/>
            <person name="Poelchau M.F."/>
            <person name="Murali S.C."/>
            <person name="Chen S."/>
            <person name="Glastad K.M."/>
            <person name="Werren J.H."/>
            <person name="Vineis J.H."/>
            <person name="Bowen J.L."/>
            <person name="Friedrich M."/>
            <person name="Jones J."/>
            <person name="Robertson H.M."/>
            <person name="Feyereisen R."/>
            <person name="Mechler-Hickson A."/>
            <person name="Mathers N."/>
            <person name="Lee C.E."/>
            <person name="Colbourne J.K."/>
            <person name="Biales A."/>
            <person name="Johnston J.S."/>
            <person name="Wellborn G.A."/>
            <person name="Rosendale A.J."/>
            <person name="Cridge A.G."/>
            <person name="Munoz-Torres M.C."/>
            <person name="Bain P.A."/>
            <person name="Manny A.R."/>
            <person name="Major K.M."/>
            <person name="Lambert F.N."/>
            <person name="Vulpe C.D."/>
            <person name="Tuck P."/>
            <person name="Blalock B.J."/>
            <person name="Lin Y.-Y."/>
            <person name="Smith M.E."/>
            <person name="Ochoa-Acuna H."/>
            <person name="Chen M.-J.M."/>
            <person name="Childers C.P."/>
            <person name="Qu J."/>
            <person name="Dugan S."/>
            <person name="Lee S.L."/>
            <person name="Chao H."/>
            <person name="Dinh H."/>
            <person name="Han Y."/>
            <person name="Doddapaneni H."/>
            <person name="Worley K.C."/>
            <person name="Muzny D.M."/>
            <person name="Gibbs R.A."/>
            <person name="Richards S."/>
        </authorList>
    </citation>
    <scope>NUCLEOTIDE SEQUENCE</scope>
    <source>
        <strain evidence="8">HAZT.00-mixed</strain>
        <tissue evidence="8">Whole organism</tissue>
    </source>
</reference>
<comment type="caution">
    <text evidence="8">The sequence shown here is derived from an EMBL/GenBank/DDBJ whole genome shotgun (WGS) entry which is preliminary data.</text>
</comment>
<dbReference type="GO" id="GO:0008484">
    <property type="term" value="F:sulfuric ester hydrolase activity"/>
    <property type="evidence" value="ECO:0007669"/>
    <property type="project" value="InterPro"/>
</dbReference>
<reference evidence="8" key="2">
    <citation type="journal article" date="2018" name="Environ. Sci. Technol.">
        <title>The Toxicogenome of Hyalella azteca: A Model for Sediment Ecotoxicology and Evolutionary Toxicology.</title>
        <authorList>
            <person name="Poynton H.C."/>
            <person name="Hasenbein S."/>
            <person name="Benoit J.B."/>
            <person name="Sepulveda M.S."/>
            <person name="Poelchau M.F."/>
            <person name="Hughes D.S.T."/>
            <person name="Murali S.C."/>
            <person name="Chen S."/>
            <person name="Glastad K.M."/>
            <person name="Goodisman M.A.D."/>
            <person name="Werren J.H."/>
            <person name="Vineis J.H."/>
            <person name="Bowen J.L."/>
            <person name="Friedrich M."/>
            <person name="Jones J."/>
            <person name="Robertson H.M."/>
            <person name="Feyereisen R."/>
            <person name="Mechler-Hickson A."/>
            <person name="Mathers N."/>
            <person name="Lee C.E."/>
            <person name="Colbourne J.K."/>
            <person name="Biales A."/>
            <person name="Johnston J.S."/>
            <person name="Wellborn G.A."/>
            <person name="Rosendale A.J."/>
            <person name="Cridge A.G."/>
            <person name="Munoz-Torres M.C."/>
            <person name="Bain P.A."/>
            <person name="Manny A.R."/>
            <person name="Major K.M."/>
            <person name="Lambert F.N."/>
            <person name="Vulpe C.D."/>
            <person name="Tuck P."/>
            <person name="Blalock B.J."/>
            <person name="Lin Y.Y."/>
            <person name="Smith M.E."/>
            <person name="Ochoa-Acuna H."/>
            <person name="Chen M.M."/>
            <person name="Childers C.P."/>
            <person name="Qu J."/>
            <person name="Dugan S."/>
            <person name="Lee S.L."/>
            <person name="Chao H."/>
            <person name="Dinh H."/>
            <person name="Han Y."/>
            <person name="Doddapaneni H."/>
            <person name="Worley K.C."/>
            <person name="Muzny D.M."/>
            <person name="Gibbs R.A."/>
            <person name="Richards S."/>
        </authorList>
    </citation>
    <scope>NUCLEOTIDE SEQUENCE</scope>
    <source>
        <strain evidence="8">HAZT.00-mixed</strain>
        <tissue evidence="8">Whole organism</tissue>
    </source>
</reference>
<dbReference type="PANTHER" id="PTHR10342:SF274">
    <property type="entry name" value="ARYLSULFATASE B"/>
    <property type="match status" value="1"/>
</dbReference>
<dbReference type="Pfam" id="PF00884">
    <property type="entry name" value="Sulfatase"/>
    <property type="match status" value="1"/>
</dbReference>
<evidence type="ECO:0000256" key="1">
    <source>
        <dbReference type="ARBA" id="ARBA00001913"/>
    </source>
</evidence>
<proteinExistence type="inferred from homology"/>
<feature type="signal peptide" evidence="6">
    <location>
        <begin position="1"/>
        <end position="23"/>
    </location>
</feature>
<dbReference type="InterPro" id="IPR000917">
    <property type="entry name" value="Sulfatase_N"/>
</dbReference>
<keyword evidence="4" id="KW-0106">Calcium</keyword>
<feature type="domain" description="Sulfatase N-terminal" evidence="7">
    <location>
        <begin position="31"/>
        <end position="90"/>
    </location>
</feature>
<comment type="similarity">
    <text evidence="2">Belongs to the sulfatase family.</text>
</comment>
<dbReference type="InterPro" id="IPR047115">
    <property type="entry name" value="ARSB"/>
</dbReference>
<evidence type="ECO:0000256" key="4">
    <source>
        <dbReference type="ARBA" id="ARBA00022837"/>
    </source>
</evidence>
<evidence type="ECO:0000256" key="2">
    <source>
        <dbReference type="ARBA" id="ARBA00008779"/>
    </source>
</evidence>
<accession>A0A6A0GSQ7</accession>
<organism evidence="8">
    <name type="scientific">Hyalella azteca</name>
    <name type="common">Amphipod</name>
    <dbReference type="NCBI Taxonomy" id="294128"/>
    <lineage>
        <taxon>Eukaryota</taxon>
        <taxon>Metazoa</taxon>
        <taxon>Ecdysozoa</taxon>
        <taxon>Arthropoda</taxon>
        <taxon>Crustacea</taxon>
        <taxon>Multicrustacea</taxon>
        <taxon>Malacostraca</taxon>
        <taxon>Eumalacostraca</taxon>
        <taxon>Peracarida</taxon>
        <taxon>Amphipoda</taxon>
        <taxon>Senticaudata</taxon>
        <taxon>Talitrida</taxon>
        <taxon>Talitroidea</taxon>
        <taxon>Hyalellidae</taxon>
        <taxon>Hyalella</taxon>
    </lineage>
</organism>
<evidence type="ECO:0000313" key="8">
    <source>
        <dbReference type="EMBL" id="KAA0186804.1"/>
    </source>
</evidence>
<dbReference type="InterPro" id="IPR017850">
    <property type="entry name" value="Alkaline_phosphatase_core_sf"/>
</dbReference>
<dbReference type="PANTHER" id="PTHR10342">
    <property type="entry name" value="ARYLSULFATASE"/>
    <property type="match status" value="1"/>
</dbReference>
<dbReference type="Gene3D" id="3.40.720.10">
    <property type="entry name" value="Alkaline Phosphatase, subunit A"/>
    <property type="match status" value="1"/>
</dbReference>
<evidence type="ECO:0000259" key="7">
    <source>
        <dbReference type="Pfam" id="PF00884"/>
    </source>
</evidence>
<reference evidence="8" key="1">
    <citation type="submission" date="2014-08" db="EMBL/GenBank/DDBJ databases">
        <authorList>
            <person name="Murali S."/>
            <person name="Richards S."/>
            <person name="Bandaranaike D."/>
            <person name="Bellair M."/>
            <person name="Blankenburg K."/>
            <person name="Chao H."/>
            <person name="Dinh H."/>
            <person name="Doddapaneni H."/>
            <person name="Dugan-Rocha S."/>
            <person name="Elkadiri S."/>
            <person name="Gnanaolivu R."/>
            <person name="Hughes D."/>
            <person name="Lee S."/>
            <person name="Li M."/>
            <person name="Ming W."/>
            <person name="Munidasa M."/>
            <person name="Muniz J."/>
            <person name="Nguyen L."/>
            <person name="Osuji N."/>
            <person name="Pu L.-L."/>
            <person name="Puazo M."/>
            <person name="Skinner E."/>
            <person name="Qu C."/>
            <person name="Quiroz J."/>
            <person name="Raj R."/>
            <person name="Weissenberger G."/>
            <person name="Xin Y."/>
            <person name="Zou X."/>
            <person name="Han Y."/>
            <person name="Worley K."/>
            <person name="Muzny D."/>
            <person name="Gibbs R."/>
        </authorList>
    </citation>
    <scope>NUCLEOTIDE SEQUENCE</scope>
    <source>
        <strain evidence="8">HAZT.00-mixed</strain>
        <tissue evidence="8">Whole organism</tissue>
    </source>
</reference>
<comment type="cofactor">
    <cofactor evidence="1">
        <name>Ca(2+)</name>
        <dbReference type="ChEBI" id="CHEBI:29108"/>
    </cofactor>
</comment>
<protein>
    <recommendedName>
        <fullName evidence="7">Sulfatase N-terminal domain-containing protein</fullName>
    </recommendedName>
</protein>
<dbReference type="EMBL" id="JQDR03015360">
    <property type="protein sequence ID" value="KAA0186804.1"/>
    <property type="molecule type" value="Genomic_DNA"/>
</dbReference>
<dbReference type="GO" id="GO:0046872">
    <property type="term" value="F:metal ion binding"/>
    <property type="evidence" value="ECO:0007669"/>
    <property type="project" value="UniProtKB-KW"/>
</dbReference>
<gene>
    <name evidence="8" type="ORF">HAZT_HAZT002128</name>
</gene>
<name>A0A6A0GSQ7_HYAAZ</name>
<keyword evidence="5" id="KW-0325">Glycoprotein</keyword>
<keyword evidence="3" id="KW-0479">Metal-binding</keyword>
<evidence type="ECO:0000256" key="5">
    <source>
        <dbReference type="ARBA" id="ARBA00023180"/>
    </source>
</evidence>
<keyword evidence="6" id="KW-0732">Signal</keyword>
<dbReference type="Proteomes" id="UP000711488">
    <property type="component" value="Unassembled WGS sequence"/>
</dbReference>
<evidence type="ECO:0000256" key="3">
    <source>
        <dbReference type="ARBA" id="ARBA00022723"/>
    </source>
</evidence>
<evidence type="ECO:0000256" key="6">
    <source>
        <dbReference type="SAM" id="SignalP"/>
    </source>
</evidence>